<feature type="region of interest" description="Disordered" evidence="5">
    <location>
        <begin position="701"/>
        <end position="772"/>
    </location>
</feature>
<feature type="compositionally biased region" description="Basic and acidic residues" evidence="5">
    <location>
        <begin position="756"/>
        <end position="770"/>
    </location>
</feature>
<feature type="compositionally biased region" description="Basic and acidic residues" evidence="5">
    <location>
        <begin position="720"/>
        <end position="740"/>
    </location>
</feature>
<feature type="compositionally biased region" description="Acidic residues" evidence="5">
    <location>
        <begin position="922"/>
        <end position="980"/>
    </location>
</feature>
<feature type="compositionally biased region" description="Polar residues" evidence="5">
    <location>
        <begin position="581"/>
        <end position="594"/>
    </location>
</feature>
<evidence type="ECO:0000256" key="1">
    <source>
        <dbReference type="ARBA" id="ARBA00004123"/>
    </source>
</evidence>
<feature type="compositionally biased region" description="Polar residues" evidence="5">
    <location>
        <begin position="469"/>
        <end position="478"/>
    </location>
</feature>
<evidence type="ECO:0000313" key="7">
    <source>
        <dbReference type="EMBL" id="QIX00230.1"/>
    </source>
</evidence>
<dbReference type="PANTHER" id="PTHR23193:SF23">
    <property type="entry name" value="NUCLEAR PORE COMPLEX PROTEIN NUP153"/>
    <property type="match status" value="1"/>
</dbReference>
<organism evidence="7 8">
    <name type="scientific">Peltaster fructicola</name>
    <dbReference type="NCBI Taxonomy" id="286661"/>
    <lineage>
        <taxon>Eukaryota</taxon>
        <taxon>Fungi</taxon>
        <taxon>Dikarya</taxon>
        <taxon>Ascomycota</taxon>
        <taxon>Pezizomycotina</taxon>
        <taxon>Dothideomycetes</taxon>
        <taxon>Dothideomycetes incertae sedis</taxon>
        <taxon>Peltaster</taxon>
    </lineage>
</organism>
<feature type="compositionally biased region" description="Basic and acidic residues" evidence="5">
    <location>
        <begin position="1235"/>
        <end position="1253"/>
    </location>
</feature>
<evidence type="ECO:0000256" key="2">
    <source>
        <dbReference type="ARBA" id="ARBA00022448"/>
    </source>
</evidence>
<dbReference type="GO" id="GO:0006606">
    <property type="term" value="P:protein import into nucleus"/>
    <property type="evidence" value="ECO:0007669"/>
    <property type="project" value="TreeGrafter"/>
</dbReference>
<keyword evidence="4" id="KW-0175">Coiled coil</keyword>
<evidence type="ECO:0000256" key="3">
    <source>
        <dbReference type="ARBA" id="ARBA00023242"/>
    </source>
</evidence>
<evidence type="ECO:0000313" key="8">
    <source>
        <dbReference type="Proteomes" id="UP000503462"/>
    </source>
</evidence>
<reference evidence="7 8" key="1">
    <citation type="journal article" date="2016" name="Sci. Rep.">
        <title>Peltaster fructicola genome reveals evolution from an invasive phytopathogen to an ectophytic parasite.</title>
        <authorList>
            <person name="Xu C."/>
            <person name="Chen H."/>
            <person name="Gleason M.L."/>
            <person name="Xu J.R."/>
            <person name="Liu H."/>
            <person name="Zhang R."/>
            <person name="Sun G."/>
        </authorList>
    </citation>
    <scope>NUCLEOTIDE SEQUENCE [LARGE SCALE GENOMIC DNA]</scope>
    <source>
        <strain evidence="7 8">LNHT1506</strain>
    </source>
</reference>
<feature type="region of interest" description="Disordered" evidence="5">
    <location>
        <begin position="1226"/>
        <end position="1261"/>
    </location>
</feature>
<dbReference type="InterPro" id="IPR026054">
    <property type="entry name" value="Nucleoporin"/>
</dbReference>
<gene>
    <name evidence="7" type="ORF">AMS68_005747</name>
</gene>
<evidence type="ECO:0000259" key="6">
    <source>
        <dbReference type="Pfam" id="PF16755"/>
    </source>
</evidence>
<evidence type="ECO:0000256" key="4">
    <source>
        <dbReference type="SAM" id="Coils"/>
    </source>
</evidence>
<evidence type="ECO:0000256" key="5">
    <source>
        <dbReference type="SAM" id="MobiDB-lite"/>
    </source>
</evidence>
<proteinExistence type="predicted"/>
<dbReference type="GO" id="GO:0005643">
    <property type="term" value="C:nuclear pore"/>
    <property type="evidence" value="ECO:0007669"/>
    <property type="project" value="TreeGrafter"/>
</dbReference>
<keyword evidence="8" id="KW-1185">Reference proteome</keyword>
<accession>A0A6H0Y0P9</accession>
<feature type="compositionally biased region" description="Polar residues" evidence="5">
    <location>
        <begin position="611"/>
        <end position="621"/>
    </location>
</feature>
<feature type="region of interest" description="Disordered" evidence="5">
    <location>
        <begin position="469"/>
        <end position="647"/>
    </location>
</feature>
<dbReference type="Gene3D" id="2.130.10.10">
    <property type="entry name" value="YVTN repeat-like/Quinoprotein amine dehydrogenase"/>
    <property type="match status" value="1"/>
</dbReference>
<dbReference type="GO" id="GO:0008139">
    <property type="term" value="F:nuclear localization sequence binding"/>
    <property type="evidence" value="ECO:0007669"/>
    <property type="project" value="TreeGrafter"/>
</dbReference>
<feature type="domain" description="Nucleoporin Nup159/Nup146 N-terminal" evidence="6">
    <location>
        <begin position="57"/>
        <end position="442"/>
    </location>
</feature>
<comment type="subcellular location">
    <subcellularLocation>
        <location evidence="1">Nucleus</location>
    </subcellularLocation>
</comment>
<keyword evidence="3" id="KW-0539">Nucleus</keyword>
<feature type="region of interest" description="Disordered" evidence="5">
    <location>
        <begin position="787"/>
        <end position="1100"/>
    </location>
</feature>
<dbReference type="GO" id="GO:0006405">
    <property type="term" value="P:RNA export from nucleus"/>
    <property type="evidence" value="ECO:0007669"/>
    <property type="project" value="TreeGrafter"/>
</dbReference>
<feature type="compositionally biased region" description="Polar residues" evidence="5">
    <location>
        <begin position="1060"/>
        <end position="1081"/>
    </location>
</feature>
<dbReference type="SUPFAM" id="SSF117289">
    <property type="entry name" value="Nucleoporin domain"/>
    <property type="match status" value="1"/>
</dbReference>
<sequence>MSWGFGGLPSATPGGAAQANAAPDLEAIETEQLGFQALAGDRKVKLLSQPWPVEALPSKTASLLSVASGRGLLAAAGPDSLFLYETDSIRSAFSRDGSDNVEDLSAKQRSSIPRISHLAFTSDEQALVITAEEGGGLAVYDVGAGLSGSQWTPGMQIPTSGVSVRHLLPNPNKDAAHLLALVLTDGKLVIANLKEQKLATGSSGSSVLRENVSCASWSKMGKQIVAGLADGTAVQLDVQGNQKEQIPRPPNTDAGSPVTAIFWLENMDFLLIHAPVSAQADADSMMPLDALYHLVHRDKDSKVCSFHKFAVDPCPPFLDERLPAHHYMQRIRDWQPNLDDTLIVACTASTDVGTLTRSKVPLSQDLPAEKITHTYTTTSLMDTRRAALPMGADAISDTFPIGVALDLSSKQKVTKPIPTDETIDESSTPLPQLCILNQEGNLCAWWYVYNEAVRGNQPAPGLAAIGAAQSSTPQATQPASSAFGSGASGFGAATQPASQATPPKPAFGQASTPAFGQTSTPSFGQTSTPSFGQTSTPSFGQASTPSFGHPSAPGFGKPAFGQTASPWGQSAGGSFGKPSFGATSQVGLPSSSAFGQAGGLGNKASPWGSGASKTGGSTFGQPSAFGGNAGAQSPFANVKENGNKTASPFAGFAQNKVATSPFAAFNTQNKDKLSPFAAAGKPSMPNESSFGSTVTLSSNNTSSFGSGATFGTAAPFGKTSETKEEAMDDSETPREEKKESTTLAGASGFKLGTTFRPDDSAKNNETESKDVSSSLFGFGFGKALGDVAKEKPTDIPVIKEEPNETEGLSLKDIPEAPATKQNVPLKQPEAAPLPPDFLSKKGVDTKEEKGAQDAPLPPDFLSSKSKTADEAPLPPDFLSAKPKTDVDAPLPPDTLQSKSEQIADESDIPLPSKEIAAADASLPDDEFEDLSGVEDDYDDDGEEEGEELGEDGQEDDDEPEWEDEDANEDEEDYEDEDDDQSPVIENQKKLSAFEARVTPASPKKTGNQHQSTTPETVQKPTFTPAGFPKLNYIPTRKLEDSPRSPSPVRAVTSPVRFDQSRSAAPSVKQANVPTLQHTAMKSSLFKDPRRPAPEEDLEDDDDRQIKRILAAPIDPNKTLPDFIAHQDYAGASRKEGIAGQLERVYRDVNSMIDTLGLNARALQAFVAGHEATRSEAVNEDDLEDADSWTIGEISALEKLQIKVEDRLENGRVTEVSEKIADIQEQDEQMGRMKSKATELRKQISSRTDPDKKAQQQNAPLPQAWAAQQIELRSNLRNVQKLLTQVEDNISLLRADLASASASTGEVSGTGVPTVEAVTKTILKMTAMIEQKSGDVDMLEAQIRRLPGGKSSLGLSAGYEDDLVDSLAGSRLSNGHSTYSTPPRKGRGAVSSALGMSGMLGSRLRTPPSASFRSSIVFEPGTSSFGRSMASVGSARKKMVDVTADEVEEWKNKAGRRRKVLAALRQAVDNAGDTRTVKPEV</sequence>
<dbReference type="PANTHER" id="PTHR23193">
    <property type="entry name" value="NUCLEAR PORE COMPLEX PROTEIN NUP"/>
    <property type="match status" value="1"/>
</dbReference>
<feature type="compositionally biased region" description="Basic and acidic residues" evidence="5">
    <location>
        <begin position="1084"/>
        <end position="1093"/>
    </location>
</feature>
<feature type="compositionally biased region" description="Polar residues" evidence="5">
    <location>
        <begin position="1004"/>
        <end position="1021"/>
    </location>
</feature>
<feature type="compositionally biased region" description="Basic and acidic residues" evidence="5">
    <location>
        <begin position="787"/>
        <end position="802"/>
    </location>
</feature>
<keyword evidence="2" id="KW-0813">Transport</keyword>
<dbReference type="EMBL" id="CP051142">
    <property type="protein sequence ID" value="QIX00230.1"/>
    <property type="molecule type" value="Genomic_DNA"/>
</dbReference>
<dbReference type="OrthoDB" id="248320at2759"/>
<feature type="region of interest" description="Disordered" evidence="5">
    <location>
        <begin position="676"/>
        <end position="695"/>
    </location>
</feature>
<dbReference type="Pfam" id="PF16755">
    <property type="entry name" value="Beta-prop_NUP159_NUP214"/>
    <property type="match status" value="1"/>
</dbReference>
<protein>
    <recommendedName>
        <fullName evidence="6">Nucleoporin Nup159/Nup146 N-terminal domain-containing protein</fullName>
    </recommendedName>
</protein>
<dbReference type="InterPro" id="IPR015943">
    <property type="entry name" value="WD40/YVTN_repeat-like_dom_sf"/>
</dbReference>
<name>A0A6H0Y0P9_9PEZI</name>
<dbReference type="InterPro" id="IPR039462">
    <property type="entry name" value="Nup159/Nup146_N"/>
</dbReference>
<feature type="compositionally biased region" description="Basic and acidic residues" evidence="5">
    <location>
        <begin position="838"/>
        <end position="851"/>
    </location>
</feature>
<feature type="compositionally biased region" description="Low complexity" evidence="5">
    <location>
        <begin position="479"/>
        <end position="501"/>
    </location>
</feature>
<dbReference type="Proteomes" id="UP000503462">
    <property type="component" value="Chromosome 4"/>
</dbReference>
<dbReference type="GO" id="GO:0017056">
    <property type="term" value="F:structural constituent of nuclear pore"/>
    <property type="evidence" value="ECO:0007669"/>
    <property type="project" value="TreeGrafter"/>
</dbReference>
<feature type="coiled-coil region" evidence="4">
    <location>
        <begin position="1268"/>
        <end position="1295"/>
    </location>
</feature>
<feature type="compositionally biased region" description="Polar residues" evidence="5">
    <location>
        <begin position="509"/>
        <end position="546"/>
    </location>
</feature>